<gene>
    <name evidence="1" type="ORF">CEV32_3990</name>
</gene>
<comment type="caution">
    <text evidence="1">The sequence shown here is derived from an EMBL/GenBank/DDBJ whole genome shotgun (WGS) entry which is preliminary data.</text>
</comment>
<protein>
    <submittedName>
        <fullName evidence="1">Uncharacterized protein</fullName>
    </submittedName>
</protein>
<evidence type="ECO:0000313" key="1">
    <source>
        <dbReference type="EMBL" id="OYR17136.1"/>
    </source>
</evidence>
<sequence>MEPTSPPCRPSVVPIRAVAADLDYTTMPVGTVFQGCFEVRQSGAFV</sequence>
<dbReference type="AlphaFoldDB" id="A0A256FR03"/>
<proteinExistence type="predicted"/>
<keyword evidence="2" id="KW-1185">Reference proteome</keyword>
<reference evidence="1 2" key="1">
    <citation type="submission" date="2017-07" db="EMBL/GenBank/DDBJ databases">
        <title>Phylogenetic study on the rhizospheric bacterium Ochrobactrum sp. A44.</title>
        <authorList>
            <person name="Krzyzanowska D.M."/>
            <person name="Ossowicki A."/>
            <person name="Rajewska M."/>
            <person name="Maciag T."/>
            <person name="Kaczynski Z."/>
            <person name="Czerwicka M."/>
            <person name="Jafra S."/>
        </authorList>
    </citation>
    <scope>NUCLEOTIDE SEQUENCE [LARGE SCALE GENOMIC DNA]</scope>
    <source>
        <strain evidence="1 2">PR17</strain>
    </source>
</reference>
<dbReference type="Proteomes" id="UP000216345">
    <property type="component" value="Unassembled WGS sequence"/>
</dbReference>
<organism evidence="1 2">
    <name type="scientific">Brucella rhizosphaerae</name>
    <dbReference type="NCBI Taxonomy" id="571254"/>
    <lineage>
        <taxon>Bacteria</taxon>
        <taxon>Pseudomonadati</taxon>
        <taxon>Pseudomonadota</taxon>
        <taxon>Alphaproteobacteria</taxon>
        <taxon>Hyphomicrobiales</taxon>
        <taxon>Brucellaceae</taxon>
        <taxon>Brucella/Ochrobactrum group</taxon>
        <taxon>Brucella</taxon>
    </lineage>
</organism>
<name>A0A256FR03_9HYPH</name>
<evidence type="ECO:0000313" key="2">
    <source>
        <dbReference type="Proteomes" id="UP000216345"/>
    </source>
</evidence>
<accession>A0A256FR03</accession>
<dbReference type="EMBL" id="NNRK01000020">
    <property type="protein sequence ID" value="OYR17136.1"/>
    <property type="molecule type" value="Genomic_DNA"/>
</dbReference>